<feature type="region of interest" description="Disordered" evidence="1">
    <location>
        <begin position="126"/>
        <end position="164"/>
    </location>
</feature>
<gene>
    <name evidence="2" type="ORF">OsJ_35783</name>
</gene>
<reference evidence="2" key="1">
    <citation type="journal article" date="2005" name="PLoS Biol.">
        <title>The genomes of Oryza sativa: a history of duplications.</title>
        <authorList>
            <person name="Yu J."/>
            <person name="Wang J."/>
            <person name="Lin W."/>
            <person name="Li S."/>
            <person name="Li H."/>
            <person name="Zhou J."/>
            <person name="Ni P."/>
            <person name="Dong W."/>
            <person name="Hu S."/>
            <person name="Zeng C."/>
            <person name="Zhang J."/>
            <person name="Zhang Y."/>
            <person name="Li R."/>
            <person name="Xu Z."/>
            <person name="Li S."/>
            <person name="Li X."/>
            <person name="Zheng H."/>
            <person name="Cong L."/>
            <person name="Lin L."/>
            <person name="Yin J."/>
            <person name="Geng J."/>
            <person name="Li G."/>
            <person name="Shi J."/>
            <person name="Liu J."/>
            <person name="Lv H."/>
            <person name="Li J."/>
            <person name="Wang J."/>
            <person name="Deng Y."/>
            <person name="Ran L."/>
            <person name="Shi X."/>
            <person name="Wang X."/>
            <person name="Wu Q."/>
            <person name="Li C."/>
            <person name="Ren X."/>
            <person name="Wang J."/>
            <person name="Wang X."/>
            <person name="Li D."/>
            <person name="Liu D."/>
            <person name="Zhang X."/>
            <person name="Ji Z."/>
            <person name="Zhao W."/>
            <person name="Sun Y."/>
            <person name="Zhang Z."/>
            <person name="Bao J."/>
            <person name="Han Y."/>
            <person name="Dong L."/>
            <person name="Ji J."/>
            <person name="Chen P."/>
            <person name="Wu S."/>
            <person name="Liu J."/>
            <person name="Xiao Y."/>
            <person name="Bu D."/>
            <person name="Tan J."/>
            <person name="Yang L."/>
            <person name="Ye C."/>
            <person name="Zhang J."/>
            <person name="Xu J."/>
            <person name="Zhou Y."/>
            <person name="Yu Y."/>
            <person name="Zhang B."/>
            <person name="Zhuang S."/>
            <person name="Wei H."/>
            <person name="Liu B."/>
            <person name="Lei M."/>
            <person name="Yu H."/>
            <person name="Li Y."/>
            <person name="Xu H."/>
            <person name="Wei S."/>
            <person name="He X."/>
            <person name="Fang L."/>
            <person name="Zhang Z."/>
            <person name="Zhang Y."/>
            <person name="Huang X."/>
            <person name="Su Z."/>
            <person name="Tong W."/>
            <person name="Li J."/>
            <person name="Tong Z."/>
            <person name="Li S."/>
            <person name="Ye J."/>
            <person name="Wang L."/>
            <person name="Fang L."/>
            <person name="Lei T."/>
            <person name="Chen C."/>
            <person name="Chen H."/>
            <person name="Xu Z."/>
            <person name="Li H."/>
            <person name="Huang H."/>
            <person name="Zhang F."/>
            <person name="Xu H."/>
            <person name="Li N."/>
            <person name="Zhao C."/>
            <person name="Li S."/>
            <person name="Dong L."/>
            <person name="Huang Y."/>
            <person name="Li L."/>
            <person name="Xi Y."/>
            <person name="Qi Q."/>
            <person name="Li W."/>
            <person name="Zhang B."/>
            <person name="Hu W."/>
            <person name="Zhang Y."/>
            <person name="Tian X."/>
            <person name="Jiao Y."/>
            <person name="Liang X."/>
            <person name="Jin J."/>
            <person name="Gao L."/>
            <person name="Zheng W."/>
            <person name="Hao B."/>
            <person name="Liu S."/>
            <person name="Wang W."/>
            <person name="Yuan L."/>
            <person name="Cao M."/>
            <person name="McDermott J."/>
            <person name="Samudrala R."/>
            <person name="Wang J."/>
            <person name="Wong G.K."/>
            <person name="Yang H."/>
        </authorList>
    </citation>
    <scope>NUCLEOTIDE SEQUENCE [LARGE SCALE GENOMIC DNA]</scope>
</reference>
<evidence type="ECO:0000313" key="2">
    <source>
        <dbReference type="EMBL" id="EAZ20186.1"/>
    </source>
</evidence>
<proteinExistence type="predicted"/>
<reference evidence="2" key="2">
    <citation type="submission" date="2008-12" db="EMBL/GenBank/DDBJ databases">
        <title>Improved gene annotation of the rice (Oryza sativa) genomes.</title>
        <authorList>
            <person name="Wang J."/>
            <person name="Li R."/>
            <person name="Fan W."/>
            <person name="Huang Q."/>
            <person name="Zhang J."/>
            <person name="Zhou Y."/>
            <person name="Hu Y."/>
            <person name="Zi S."/>
            <person name="Li J."/>
            <person name="Ni P."/>
            <person name="Zheng H."/>
            <person name="Zhang Y."/>
            <person name="Zhao M."/>
            <person name="Hao Q."/>
            <person name="McDermott J."/>
            <person name="Samudrala R."/>
            <person name="Kristiansen K."/>
            <person name="Wong G.K.-S."/>
        </authorList>
    </citation>
    <scope>NUCLEOTIDE SEQUENCE</scope>
</reference>
<organism evidence="2">
    <name type="scientific">Oryza sativa subsp. japonica</name>
    <name type="common">Rice</name>
    <dbReference type="NCBI Taxonomy" id="39947"/>
    <lineage>
        <taxon>Eukaryota</taxon>
        <taxon>Viridiplantae</taxon>
        <taxon>Streptophyta</taxon>
        <taxon>Embryophyta</taxon>
        <taxon>Tracheophyta</taxon>
        <taxon>Spermatophyta</taxon>
        <taxon>Magnoliopsida</taxon>
        <taxon>Liliopsida</taxon>
        <taxon>Poales</taxon>
        <taxon>Poaceae</taxon>
        <taxon>BOP clade</taxon>
        <taxon>Oryzoideae</taxon>
        <taxon>Oryzeae</taxon>
        <taxon>Oryzinae</taxon>
        <taxon>Oryza</taxon>
        <taxon>Oryza sativa</taxon>
    </lineage>
</organism>
<feature type="region of interest" description="Disordered" evidence="1">
    <location>
        <begin position="221"/>
        <end position="248"/>
    </location>
</feature>
<name>A3CGH3_ORYSJ</name>
<feature type="region of interest" description="Disordered" evidence="1">
    <location>
        <begin position="77"/>
        <end position="111"/>
    </location>
</feature>
<dbReference type="EMBL" id="CM000149">
    <property type="protein sequence ID" value="EAZ20186.1"/>
    <property type="molecule type" value="Genomic_DNA"/>
</dbReference>
<feature type="region of interest" description="Disordered" evidence="1">
    <location>
        <begin position="176"/>
        <end position="199"/>
    </location>
</feature>
<evidence type="ECO:0000256" key="1">
    <source>
        <dbReference type="SAM" id="MobiDB-lite"/>
    </source>
</evidence>
<sequence>MQREAADALCEVLHDDEKCVRVIVSDVADGVGVLASLDISARRCRLPRPRLRLPPQRRRHAAALLPEGGAPAVPRLGGHQEGHGQRRVHAGACEHPTTPWEKRRSPHASHFPSASAVLLPSLLDTAALGPSRDGPGAENTGGSTLVTSGRKELGGKAEQRDGSEKAHHPLLLLLHAHASSSSESKRRGRAPGRGRAERPAGRWVVLTDQSTSSALNAWLQQAAPATQARGEEVEDDDNNADDAKSGFVDPRASLTGVLASSCPAHWPPHRLQVIGGVADR</sequence>
<protein>
    <submittedName>
        <fullName evidence="2">Uncharacterized protein</fullName>
    </submittedName>
</protein>
<dbReference type="Proteomes" id="UP000007752">
    <property type="component" value="Chromosome 12"/>
</dbReference>
<feature type="compositionally biased region" description="Basic and acidic residues" evidence="1">
    <location>
        <begin position="149"/>
        <end position="164"/>
    </location>
</feature>
<accession>A3CGH3</accession>
<dbReference type="AlphaFoldDB" id="A3CGH3"/>